<feature type="transmembrane region" description="Helical" evidence="8">
    <location>
        <begin position="278"/>
        <end position="302"/>
    </location>
</feature>
<name>A0AAU7CBS9_9BACT</name>
<accession>A0AAU7CBS9</accession>
<keyword evidence="7 8" id="KW-0472">Membrane</keyword>
<dbReference type="GO" id="GO:0005886">
    <property type="term" value="C:plasma membrane"/>
    <property type="evidence" value="ECO:0007669"/>
    <property type="project" value="UniProtKB-SubCell"/>
</dbReference>
<evidence type="ECO:0000256" key="8">
    <source>
        <dbReference type="SAM" id="Phobius"/>
    </source>
</evidence>
<evidence type="ECO:0000256" key="1">
    <source>
        <dbReference type="ARBA" id="ARBA00004651"/>
    </source>
</evidence>
<feature type="transmembrane region" description="Helical" evidence="8">
    <location>
        <begin position="309"/>
        <end position="327"/>
    </location>
</feature>
<keyword evidence="6 8" id="KW-1133">Transmembrane helix</keyword>
<reference evidence="9" key="1">
    <citation type="submission" date="2024-05" db="EMBL/GenBank/DDBJ databases">
        <title>Planctomycetes of the genus Singulisphaera possess chitinolytic capabilities.</title>
        <authorList>
            <person name="Ivanova A."/>
        </authorList>
    </citation>
    <scope>NUCLEOTIDE SEQUENCE</scope>
    <source>
        <strain evidence="9">Ch08T</strain>
    </source>
</reference>
<gene>
    <name evidence="9" type="ORF">V5E97_29400</name>
</gene>
<keyword evidence="3" id="KW-0328">Glycosyltransferase</keyword>
<dbReference type="AlphaFoldDB" id="A0AAU7CBS9"/>
<proteinExistence type="predicted"/>
<dbReference type="PANTHER" id="PTHR33908">
    <property type="entry name" value="MANNOSYLTRANSFERASE YKCB-RELATED"/>
    <property type="match status" value="1"/>
</dbReference>
<sequence>MAHRADPLKSVRSSGIVAAVLALAFLEAAWLGWFLVEPLPNAGNVGGTVRRWMFLARALPQVVPGVRFDQSYLGLALQELGHLENLPQRVPIALAAALIAGGALALGRGLLRGLRLHHVLQPIERLPLAYGLGTTGLGLITLILGRLGALAPWSVRGGLGVLIAVELALTFRDSRRPPEGGDAEELAIRSLRSANSQSAGLPALMGLSLVTIGPFLLMMALGAMLPTIDFDAIEYHLQGPKEYFQAGRITFLPHNVYTSMPFSVEMLHLLGMEVLGDWWQGALVGQLLIAAYAPAAAVMIALTAGRLASTRAAVVAAIVYLTTPWIYRLGVLPYVEGPLCYYHAALIWSIARVWPVADPRIRAAFWGVIGGLAGGAMACKYPGLISAVLPLGALALVETIRRRSWRIVVGFVLGWAIVMTPWLAKNLIDTGNPVYPLANRVFGGRYWDQAREAKWTNAHGPKEIQVVALWDSIVDVAGRSDWQSPLYVALAPLALLRRGSRRASLMLWGYAFYLFATWWLLTHRLDRFWLPLLAPLAVLAGLGADWIRNRAWSALLGLLLFVAIVTNMAYSSTALTGFNEWTGDLMVLRRSIPEMLNPPLARLDAELPADAKALLVGQAAVFHFRHPIVYNTVFDHETIETLTRGRTPDEIALTLKEHGITHVYVDWFEIERYRSPGNYGFTSYVTPELFAGLVAAGVLDEPEPMGSRQQLFKVRVRKPRGG</sequence>
<feature type="transmembrane region" description="Helical" evidence="8">
    <location>
        <begin position="551"/>
        <end position="570"/>
    </location>
</feature>
<dbReference type="RefSeq" id="WP_406695160.1">
    <property type="nucleotide sequence ID" value="NZ_CP155447.1"/>
</dbReference>
<feature type="transmembrane region" description="Helical" evidence="8">
    <location>
        <begin position="153"/>
        <end position="171"/>
    </location>
</feature>
<keyword evidence="2" id="KW-1003">Cell membrane</keyword>
<comment type="subcellular location">
    <subcellularLocation>
        <location evidence="1">Cell membrane</location>
        <topology evidence="1">Multi-pass membrane protein</topology>
    </subcellularLocation>
</comment>
<keyword evidence="4" id="KW-0808">Transferase</keyword>
<feature type="transmembrane region" description="Helical" evidence="8">
    <location>
        <begin position="528"/>
        <end position="544"/>
    </location>
</feature>
<feature type="transmembrane region" description="Helical" evidence="8">
    <location>
        <begin position="364"/>
        <end position="384"/>
    </location>
</feature>
<feature type="transmembrane region" description="Helical" evidence="8">
    <location>
        <begin position="90"/>
        <end position="107"/>
    </location>
</feature>
<evidence type="ECO:0000313" key="9">
    <source>
        <dbReference type="EMBL" id="XBH02417.1"/>
    </source>
</evidence>
<feature type="transmembrane region" description="Helical" evidence="8">
    <location>
        <begin position="404"/>
        <end position="424"/>
    </location>
</feature>
<feature type="transmembrane region" description="Helical" evidence="8">
    <location>
        <begin position="505"/>
        <end position="522"/>
    </location>
</feature>
<evidence type="ECO:0000256" key="3">
    <source>
        <dbReference type="ARBA" id="ARBA00022676"/>
    </source>
</evidence>
<dbReference type="EMBL" id="CP155447">
    <property type="protein sequence ID" value="XBH02417.1"/>
    <property type="molecule type" value="Genomic_DNA"/>
</dbReference>
<evidence type="ECO:0000256" key="7">
    <source>
        <dbReference type="ARBA" id="ARBA00023136"/>
    </source>
</evidence>
<dbReference type="InterPro" id="IPR050297">
    <property type="entry name" value="LipidA_mod_glycosyltrf_83"/>
</dbReference>
<feature type="transmembrane region" description="Helical" evidence="8">
    <location>
        <begin position="128"/>
        <end position="147"/>
    </location>
</feature>
<dbReference type="GO" id="GO:0009103">
    <property type="term" value="P:lipopolysaccharide biosynthetic process"/>
    <property type="evidence" value="ECO:0007669"/>
    <property type="project" value="UniProtKB-ARBA"/>
</dbReference>
<evidence type="ECO:0000256" key="6">
    <source>
        <dbReference type="ARBA" id="ARBA00022989"/>
    </source>
</evidence>
<feature type="transmembrane region" description="Helical" evidence="8">
    <location>
        <begin position="339"/>
        <end position="357"/>
    </location>
</feature>
<evidence type="ECO:0000256" key="2">
    <source>
        <dbReference type="ARBA" id="ARBA00022475"/>
    </source>
</evidence>
<dbReference type="PANTHER" id="PTHR33908:SF11">
    <property type="entry name" value="MEMBRANE PROTEIN"/>
    <property type="match status" value="1"/>
</dbReference>
<evidence type="ECO:0000256" key="4">
    <source>
        <dbReference type="ARBA" id="ARBA00022679"/>
    </source>
</evidence>
<protein>
    <recommendedName>
        <fullName evidence="10">Glycosyltransferase RgtA/B/C/D-like domain-containing protein</fullName>
    </recommendedName>
</protein>
<keyword evidence="5 8" id="KW-0812">Transmembrane</keyword>
<organism evidence="9">
    <name type="scientific">Singulisphaera sp. Ch08</name>
    <dbReference type="NCBI Taxonomy" id="3120278"/>
    <lineage>
        <taxon>Bacteria</taxon>
        <taxon>Pseudomonadati</taxon>
        <taxon>Planctomycetota</taxon>
        <taxon>Planctomycetia</taxon>
        <taxon>Isosphaerales</taxon>
        <taxon>Isosphaeraceae</taxon>
        <taxon>Singulisphaera</taxon>
    </lineage>
</organism>
<evidence type="ECO:0000256" key="5">
    <source>
        <dbReference type="ARBA" id="ARBA00022692"/>
    </source>
</evidence>
<evidence type="ECO:0008006" key="10">
    <source>
        <dbReference type="Google" id="ProtNLM"/>
    </source>
</evidence>
<dbReference type="GO" id="GO:0016763">
    <property type="term" value="F:pentosyltransferase activity"/>
    <property type="evidence" value="ECO:0007669"/>
    <property type="project" value="TreeGrafter"/>
</dbReference>
<feature type="transmembrane region" description="Helical" evidence="8">
    <location>
        <begin position="199"/>
        <end position="221"/>
    </location>
</feature>
<feature type="transmembrane region" description="Helical" evidence="8">
    <location>
        <begin position="16"/>
        <end position="36"/>
    </location>
</feature>